<dbReference type="SUPFAM" id="SSF46626">
    <property type="entry name" value="Cytochrome c"/>
    <property type="match status" value="1"/>
</dbReference>
<feature type="domain" description="Cytochrome c" evidence="9">
    <location>
        <begin position="33"/>
        <end position="111"/>
    </location>
</feature>
<keyword evidence="6" id="KW-0560">Oxidoreductase</keyword>
<organism evidence="10">
    <name type="scientific">marine metagenome</name>
    <dbReference type="NCBI Taxonomy" id="408172"/>
    <lineage>
        <taxon>unclassified sequences</taxon>
        <taxon>metagenomes</taxon>
        <taxon>ecological metagenomes</taxon>
    </lineage>
</organism>
<evidence type="ECO:0000313" key="10">
    <source>
        <dbReference type="EMBL" id="SUZ60336.1"/>
    </source>
</evidence>
<dbReference type="Pfam" id="PF01011">
    <property type="entry name" value="PQQ"/>
    <property type="match status" value="2"/>
</dbReference>
<dbReference type="GO" id="GO:0046872">
    <property type="term" value="F:metal ion binding"/>
    <property type="evidence" value="ECO:0007669"/>
    <property type="project" value="UniProtKB-KW"/>
</dbReference>
<name>A0A381P0A2_9ZZZZ</name>
<feature type="region of interest" description="Disordered" evidence="8">
    <location>
        <begin position="127"/>
        <end position="171"/>
    </location>
</feature>
<evidence type="ECO:0000256" key="1">
    <source>
        <dbReference type="ARBA" id="ARBA00001931"/>
    </source>
</evidence>
<protein>
    <recommendedName>
        <fullName evidence="9">Cytochrome c domain-containing protein</fullName>
    </recommendedName>
</protein>
<dbReference type="InterPro" id="IPR009056">
    <property type="entry name" value="Cyt_c-like_dom"/>
</dbReference>
<dbReference type="EMBL" id="UINC01000736">
    <property type="protein sequence ID" value="SUZ60336.1"/>
    <property type="molecule type" value="Genomic_DNA"/>
</dbReference>
<reference evidence="10" key="1">
    <citation type="submission" date="2018-05" db="EMBL/GenBank/DDBJ databases">
        <authorList>
            <person name="Lanie J.A."/>
            <person name="Ng W.-L."/>
            <person name="Kazmierczak K.M."/>
            <person name="Andrzejewski T.M."/>
            <person name="Davidsen T.M."/>
            <person name="Wayne K.J."/>
            <person name="Tettelin H."/>
            <person name="Glass J.I."/>
            <person name="Rusch D."/>
            <person name="Podicherti R."/>
            <person name="Tsui H.-C.T."/>
            <person name="Winkler M.E."/>
        </authorList>
    </citation>
    <scope>NUCLEOTIDE SEQUENCE</scope>
</reference>
<dbReference type="InterPro" id="IPR036909">
    <property type="entry name" value="Cyt_c-like_dom_sf"/>
</dbReference>
<comment type="similarity">
    <text evidence="2">Belongs to the bacterial PQQ dehydrogenase family.</text>
</comment>
<comment type="cofactor">
    <cofactor evidence="1">
        <name>pyrroloquinoline quinone</name>
        <dbReference type="ChEBI" id="CHEBI:58442"/>
    </cofactor>
</comment>
<feature type="compositionally biased region" description="Low complexity" evidence="8">
    <location>
        <begin position="137"/>
        <end position="154"/>
    </location>
</feature>
<dbReference type="Gene3D" id="2.140.10.10">
    <property type="entry name" value="Quinoprotein alcohol dehydrogenase-like superfamily"/>
    <property type="match status" value="1"/>
</dbReference>
<keyword evidence="3" id="KW-0349">Heme</keyword>
<keyword evidence="7" id="KW-0408">Iron</keyword>
<dbReference type="PANTHER" id="PTHR32303:SF20">
    <property type="entry name" value="QUINOPROTEIN ETHANOL DEHYDROGENASE"/>
    <property type="match status" value="1"/>
</dbReference>
<evidence type="ECO:0000256" key="7">
    <source>
        <dbReference type="ARBA" id="ARBA00023004"/>
    </source>
</evidence>
<evidence type="ECO:0000256" key="3">
    <source>
        <dbReference type="ARBA" id="ARBA00022617"/>
    </source>
</evidence>
<sequence length="715" mass="77655">MKARYIACSTIATISLTAALVLEGTAQVTYTAEQATAGSVAYEQHCAECHLQTLVGSFEAPELAGQNFLGYWGGRPVEELMEMVISMPPGEEGSLAQAVYANIVAYLLERNGFPSGSAELVADATGTLEGSTGPQEAPTTTPTRSTGPATPTGAAFGGRGGASGGGTSTFHEVTDFRPVTDEELVNPDPGDWLMYRRTLDSQGYSPLDQINRENVTDLRLAWAWAMDEGANQPTPLVRGGVMYLTHPMNTIQALDAATGELLWEYRRTFPEGYRAFFSQLRSIAIYEDKIFVPTKDAWLVALDARTGEVVWETQIADYQQGYTNVAGPIIARGQVINGINGCGRFFEESCFITAHDAATGEELWRTFTIARPGEFGDDTWGEIPFELRGGGDAWITGSYDPDLDLIYWGTAQAKPWVPASRGMTTADAALYTNSTLAIDPEDGRIVWYRQHVPGEALDLDETFEQVLIDRNGEKLLFTIGKHGILWKLDRMSGEFFGYKETVYQNAFDFIDPNTGAVTYRQDIQEAKVGEFISVCPSTAGGHNWPAMGYSPETNAIIIPLSQTCLNISGREIALEVGSGGTGAARSWEEMPGTNGNLGKLAAYDIDTLEELWSVEQRASFLTAALPTAGGIVFAGDLDRYFRAYDVRTGSTLWQTRLGTSVQGFPVTYSVNGEQYVAVSTGLGGGSPRDVPRRVSPEIRHPRTGNALYVFKLPSG</sequence>
<evidence type="ECO:0000256" key="4">
    <source>
        <dbReference type="ARBA" id="ARBA00022723"/>
    </source>
</evidence>
<keyword evidence="5" id="KW-0732">Signal</keyword>
<dbReference type="AlphaFoldDB" id="A0A381P0A2"/>
<dbReference type="Gene3D" id="1.10.760.10">
    <property type="entry name" value="Cytochrome c-like domain"/>
    <property type="match status" value="1"/>
</dbReference>
<evidence type="ECO:0000256" key="8">
    <source>
        <dbReference type="SAM" id="MobiDB-lite"/>
    </source>
</evidence>
<dbReference type="GO" id="GO:0016491">
    <property type="term" value="F:oxidoreductase activity"/>
    <property type="evidence" value="ECO:0007669"/>
    <property type="project" value="UniProtKB-KW"/>
</dbReference>
<accession>A0A381P0A2</accession>
<dbReference type="GO" id="GO:0009055">
    <property type="term" value="F:electron transfer activity"/>
    <property type="evidence" value="ECO:0007669"/>
    <property type="project" value="InterPro"/>
</dbReference>
<evidence type="ECO:0000256" key="6">
    <source>
        <dbReference type="ARBA" id="ARBA00023002"/>
    </source>
</evidence>
<proteinExistence type="inferred from homology"/>
<evidence type="ECO:0000259" key="9">
    <source>
        <dbReference type="PROSITE" id="PS51007"/>
    </source>
</evidence>
<dbReference type="InterPro" id="IPR002372">
    <property type="entry name" value="PQQ_rpt_dom"/>
</dbReference>
<dbReference type="PANTHER" id="PTHR32303">
    <property type="entry name" value="QUINOPROTEIN ALCOHOL DEHYDROGENASE (CYTOCHROME C)"/>
    <property type="match status" value="1"/>
</dbReference>
<gene>
    <name evidence="10" type="ORF">METZ01_LOCUS13190</name>
</gene>
<evidence type="ECO:0000256" key="2">
    <source>
        <dbReference type="ARBA" id="ARBA00008156"/>
    </source>
</evidence>
<dbReference type="PROSITE" id="PS51007">
    <property type="entry name" value="CYTC"/>
    <property type="match status" value="1"/>
</dbReference>
<feature type="compositionally biased region" description="Gly residues" evidence="8">
    <location>
        <begin position="155"/>
        <end position="167"/>
    </location>
</feature>
<dbReference type="SUPFAM" id="SSF50998">
    <property type="entry name" value="Quinoprotein alcohol dehydrogenase-like"/>
    <property type="match status" value="1"/>
</dbReference>
<keyword evidence="4" id="KW-0479">Metal-binding</keyword>
<dbReference type="SMART" id="SM00564">
    <property type="entry name" value="PQQ"/>
    <property type="match status" value="5"/>
</dbReference>
<dbReference type="InterPro" id="IPR011047">
    <property type="entry name" value="Quinoprotein_ADH-like_sf"/>
</dbReference>
<dbReference type="InterPro" id="IPR018391">
    <property type="entry name" value="PQQ_b-propeller_rpt"/>
</dbReference>
<evidence type="ECO:0000256" key="5">
    <source>
        <dbReference type="ARBA" id="ARBA00022729"/>
    </source>
</evidence>
<dbReference type="GO" id="GO:0020037">
    <property type="term" value="F:heme binding"/>
    <property type="evidence" value="ECO:0007669"/>
    <property type="project" value="InterPro"/>
</dbReference>